<dbReference type="PANTHER" id="PTHR43479:SF11">
    <property type="entry name" value="ACREF_ENVCD OPERON REPRESSOR-RELATED"/>
    <property type="match status" value="1"/>
</dbReference>
<dbReference type="Pfam" id="PF00440">
    <property type="entry name" value="TetR_N"/>
    <property type="match status" value="1"/>
</dbReference>
<dbReference type="PANTHER" id="PTHR43479">
    <property type="entry name" value="ACREF/ENVCD OPERON REPRESSOR-RELATED"/>
    <property type="match status" value="1"/>
</dbReference>
<dbReference type="InterPro" id="IPR050624">
    <property type="entry name" value="HTH-type_Tx_Regulator"/>
</dbReference>
<dbReference type="SUPFAM" id="SSF46689">
    <property type="entry name" value="Homeodomain-like"/>
    <property type="match status" value="1"/>
</dbReference>
<feature type="domain" description="HTH tetR-type" evidence="3">
    <location>
        <begin position="10"/>
        <end position="70"/>
    </location>
</feature>
<gene>
    <name evidence="4" type="ORF">IAA31_05010</name>
</gene>
<evidence type="ECO:0000256" key="1">
    <source>
        <dbReference type="ARBA" id="ARBA00023125"/>
    </source>
</evidence>
<dbReference type="InterPro" id="IPR036271">
    <property type="entry name" value="Tet_transcr_reg_TetR-rel_C_sf"/>
</dbReference>
<accession>A0A9E2KNW5</accession>
<dbReference type="InterPro" id="IPR009057">
    <property type="entry name" value="Homeodomain-like_sf"/>
</dbReference>
<name>A0A9E2KNW5_9GAMM</name>
<sequence length="214" mass="24461">MPKRTHEAAMRTKQIILDAAFSLFSEKGYDKTSLSDVARRAGVTRGAIYWHFEDKGELLCALCKELADKYNLVNNLERAANPEEEDPLGQLKRWVLLHTSAEAAIFFSSEFAKILRSIFYTNNESLDSLRERVMELIYERNQLLSAAIRNAINHKQLPADLDIELACYCIADLLVGFCNRGNLSYEVASPEVLFTRLINALFANLHQLRRDSFR</sequence>
<dbReference type="EMBL" id="JAHLFG010000054">
    <property type="protein sequence ID" value="MBU3826830.1"/>
    <property type="molecule type" value="Genomic_DNA"/>
</dbReference>
<feature type="DNA-binding region" description="H-T-H motif" evidence="2">
    <location>
        <begin position="33"/>
        <end position="52"/>
    </location>
</feature>
<dbReference type="AlphaFoldDB" id="A0A9E2KNW5"/>
<reference evidence="4" key="2">
    <citation type="submission" date="2021-04" db="EMBL/GenBank/DDBJ databases">
        <authorList>
            <person name="Gilroy R."/>
        </authorList>
    </citation>
    <scope>NUCLEOTIDE SEQUENCE</scope>
    <source>
        <strain evidence="4">687</strain>
    </source>
</reference>
<dbReference type="InterPro" id="IPR023772">
    <property type="entry name" value="DNA-bd_HTH_TetR-type_CS"/>
</dbReference>
<organism evidence="4 5">
    <name type="scientific">Candidatus Anaerobiospirillum merdipullorum</name>
    <dbReference type="NCBI Taxonomy" id="2838450"/>
    <lineage>
        <taxon>Bacteria</taxon>
        <taxon>Pseudomonadati</taxon>
        <taxon>Pseudomonadota</taxon>
        <taxon>Gammaproteobacteria</taxon>
        <taxon>Aeromonadales</taxon>
        <taxon>Succinivibrionaceae</taxon>
        <taxon>Anaerobiospirillum</taxon>
    </lineage>
</organism>
<reference evidence="4" key="1">
    <citation type="journal article" date="2021" name="PeerJ">
        <title>Extensive microbial diversity within the chicken gut microbiome revealed by metagenomics and culture.</title>
        <authorList>
            <person name="Gilroy R."/>
            <person name="Ravi A."/>
            <person name="Getino M."/>
            <person name="Pursley I."/>
            <person name="Horton D.L."/>
            <person name="Alikhan N.F."/>
            <person name="Baker D."/>
            <person name="Gharbi K."/>
            <person name="Hall N."/>
            <person name="Watson M."/>
            <person name="Adriaenssens E.M."/>
            <person name="Foster-Nyarko E."/>
            <person name="Jarju S."/>
            <person name="Secka A."/>
            <person name="Antonio M."/>
            <person name="Oren A."/>
            <person name="Chaudhuri R.R."/>
            <person name="La Ragione R."/>
            <person name="Hildebrand F."/>
            <person name="Pallen M.J."/>
        </authorList>
    </citation>
    <scope>NUCLEOTIDE SEQUENCE</scope>
    <source>
        <strain evidence="4">687</strain>
    </source>
</reference>
<dbReference type="Proteomes" id="UP000824150">
    <property type="component" value="Unassembled WGS sequence"/>
</dbReference>
<proteinExistence type="predicted"/>
<dbReference type="InterPro" id="IPR001647">
    <property type="entry name" value="HTH_TetR"/>
</dbReference>
<dbReference type="SUPFAM" id="SSF48498">
    <property type="entry name" value="Tetracyclin repressor-like, C-terminal domain"/>
    <property type="match status" value="1"/>
</dbReference>
<dbReference type="PROSITE" id="PS50977">
    <property type="entry name" value="HTH_TETR_2"/>
    <property type="match status" value="1"/>
</dbReference>
<protein>
    <submittedName>
        <fullName evidence="4">TetR family transcriptional regulator</fullName>
    </submittedName>
</protein>
<dbReference type="Gene3D" id="1.10.357.10">
    <property type="entry name" value="Tetracycline Repressor, domain 2"/>
    <property type="match status" value="1"/>
</dbReference>
<dbReference type="PRINTS" id="PR00455">
    <property type="entry name" value="HTHTETR"/>
</dbReference>
<evidence type="ECO:0000259" key="3">
    <source>
        <dbReference type="PROSITE" id="PS50977"/>
    </source>
</evidence>
<dbReference type="PROSITE" id="PS01081">
    <property type="entry name" value="HTH_TETR_1"/>
    <property type="match status" value="1"/>
</dbReference>
<evidence type="ECO:0000313" key="4">
    <source>
        <dbReference type="EMBL" id="MBU3826830.1"/>
    </source>
</evidence>
<dbReference type="GO" id="GO:0003677">
    <property type="term" value="F:DNA binding"/>
    <property type="evidence" value="ECO:0007669"/>
    <property type="project" value="UniProtKB-UniRule"/>
</dbReference>
<comment type="caution">
    <text evidence="4">The sequence shown here is derived from an EMBL/GenBank/DDBJ whole genome shotgun (WGS) entry which is preliminary data.</text>
</comment>
<evidence type="ECO:0000313" key="5">
    <source>
        <dbReference type="Proteomes" id="UP000824150"/>
    </source>
</evidence>
<evidence type="ECO:0000256" key="2">
    <source>
        <dbReference type="PROSITE-ProRule" id="PRU00335"/>
    </source>
</evidence>
<keyword evidence="1 2" id="KW-0238">DNA-binding</keyword>